<dbReference type="Proteomes" id="UP000199533">
    <property type="component" value="Unassembled WGS sequence"/>
</dbReference>
<dbReference type="PANTHER" id="PTHR34219">
    <property type="entry name" value="IRON-REGULATED INNER MEMBRANE PROTEIN-RELATED"/>
    <property type="match status" value="1"/>
</dbReference>
<dbReference type="RefSeq" id="WP_244531890.1">
    <property type="nucleotide sequence ID" value="NZ_FOSP01000020.1"/>
</dbReference>
<proteinExistence type="predicted"/>
<reference evidence="3" key="1">
    <citation type="submission" date="2016-10" db="EMBL/GenBank/DDBJ databases">
        <authorList>
            <person name="Varghese N."/>
            <person name="Submissions S."/>
        </authorList>
    </citation>
    <scope>NUCLEOTIDE SEQUENCE [LARGE SCALE GENOMIC DNA]</scope>
    <source>
        <strain evidence="3">Nm69</strain>
    </source>
</reference>
<dbReference type="InterPro" id="IPR005625">
    <property type="entry name" value="PepSY-ass_TM"/>
</dbReference>
<evidence type="ECO:0000313" key="3">
    <source>
        <dbReference type="Proteomes" id="UP000199533"/>
    </source>
</evidence>
<keyword evidence="1" id="KW-1133">Transmembrane helix</keyword>
<keyword evidence="1" id="KW-0812">Transmembrane</keyword>
<dbReference type="Pfam" id="PF03929">
    <property type="entry name" value="PepSY_TM"/>
    <property type="match status" value="1"/>
</dbReference>
<keyword evidence="3" id="KW-1185">Reference proteome</keyword>
<keyword evidence="1" id="KW-0472">Membrane</keyword>
<name>A0A1I4D9V8_9PROT</name>
<sequence>MLKVRRIVFNLHLYIGLVAGFFLVIVSLTGSLIVFREEIETFIHPELMTTEAGVDRVPVQTIVDAVKRAYPQDSIFSLRMPRIPEQTYLLKMNNAHDLFVYADPYSGALIGAHQQKDTFMGWVTLMHTQLLFGERGKIILGVGGLLLICMGVTGLYLWYPPNGRVSQGFGVNWSSSWKKVIFDVHRSLGIYTVFFLLIIAITGVCLVFNKTTAELFNFLTVSPPRLASPLSDPSRKTNRLPSVDDLLQQADRLLPVQTTWISFPQTPQSSWIVRKKNSAELHPNGRSFISFDQYTGEMLLFENALTAPLGTRIYNLLYPVHVGVAGGLPTRISQAIAGFFMTILFFTGYVMWRNKRKTEKRKQVYIISLIKYAGNLLDCCFCVSKLFGTWALRLFYKLIS</sequence>
<evidence type="ECO:0000313" key="2">
    <source>
        <dbReference type="EMBL" id="SFK89895.1"/>
    </source>
</evidence>
<feature type="transmembrane region" description="Helical" evidence="1">
    <location>
        <begin position="188"/>
        <end position="209"/>
    </location>
</feature>
<dbReference type="AlphaFoldDB" id="A0A1I4D9V8"/>
<protein>
    <submittedName>
        <fullName evidence="2">Uncharacterized iron-regulated membrane protein</fullName>
    </submittedName>
</protein>
<dbReference type="EMBL" id="FOSP01000020">
    <property type="protein sequence ID" value="SFK89895.1"/>
    <property type="molecule type" value="Genomic_DNA"/>
</dbReference>
<dbReference type="PANTHER" id="PTHR34219:SF3">
    <property type="entry name" value="BLL7967 PROTEIN"/>
    <property type="match status" value="1"/>
</dbReference>
<gene>
    <name evidence="2" type="ORF">SAMN05216302_10205</name>
</gene>
<feature type="transmembrane region" description="Helical" evidence="1">
    <location>
        <begin position="138"/>
        <end position="159"/>
    </location>
</feature>
<accession>A0A1I4D9V8</accession>
<organism evidence="2 3">
    <name type="scientific">Nitrosomonas aestuarii</name>
    <dbReference type="NCBI Taxonomy" id="52441"/>
    <lineage>
        <taxon>Bacteria</taxon>
        <taxon>Pseudomonadati</taxon>
        <taxon>Pseudomonadota</taxon>
        <taxon>Betaproteobacteria</taxon>
        <taxon>Nitrosomonadales</taxon>
        <taxon>Nitrosomonadaceae</taxon>
        <taxon>Nitrosomonas</taxon>
    </lineage>
</organism>
<feature type="transmembrane region" description="Helical" evidence="1">
    <location>
        <begin position="12"/>
        <end position="35"/>
    </location>
</feature>
<evidence type="ECO:0000256" key="1">
    <source>
        <dbReference type="SAM" id="Phobius"/>
    </source>
</evidence>
<dbReference type="STRING" id="52441.SAMN05216302_10205"/>
<feature type="transmembrane region" description="Helical" evidence="1">
    <location>
        <begin position="332"/>
        <end position="352"/>
    </location>
</feature>